<evidence type="ECO:0000313" key="2">
    <source>
        <dbReference type="EMBL" id="ESQ50841.1"/>
    </source>
</evidence>
<dbReference type="AlphaFoldDB" id="V4NVJ3"/>
<dbReference type="Proteomes" id="UP000030689">
    <property type="component" value="Unassembled WGS sequence"/>
</dbReference>
<dbReference type="EMBL" id="KI517392">
    <property type="protein sequence ID" value="ESQ50841.1"/>
    <property type="molecule type" value="Genomic_DNA"/>
</dbReference>
<proteinExistence type="predicted"/>
<keyword evidence="1" id="KW-0732">Signal</keyword>
<feature type="signal peptide" evidence="1">
    <location>
        <begin position="1"/>
        <end position="24"/>
    </location>
</feature>
<evidence type="ECO:0008006" key="4">
    <source>
        <dbReference type="Google" id="ProtNLM"/>
    </source>
</evidence>
<dbReference type="Gramene" id="ESQ50841">
    <property type="protein sequence ID" value="ESQ50841"/>
    <property type="gene ID" value="EUTSA_v10022942mg"/>
</dbReference>
<name>V4NVJ3_EUTSA</name>
<sequence length="81" mass="9384">MAITLKHLVVFVFICFFVISDVHSHTKTALSPGDERDQKVFCSAKKKCERGERGRDECNRYCYENWYCPGFCIIATCCCNF</sequence>
<evidence type="ECO:0000256" key="1">
    <source>
        <dbReference type="SAM" id="SignalP"/>
    </source>
</evidence>
<accession>V4NVJ3</accession>
<gene>
    <name evidence="2" type="ORF">EUTSA_v10022942mg</name>
</gene>
<protein>
    <recommendedName>
        <fullName evidence="4">Knottin scorpion toxin-like domain-containing protein</fullName>
    </recommendedName>
</protein>
<reference evidence="2 3" key="1">
    <citation type="journal article" date="2013" name="Front. Plant Sci.">
        <title>The Reference Genome of the Halophytic Plant Eutrema salsugineum.</title>
        <authorList>
            <person name="Yang R."/>
            <person name="Jarvis D.E."/>
            <person name="Chen H."/>
            <person name="Beilstein M.A."/>
            <person name="Grimwood J."/>
            <person name="Jenkins J."/>
            <person name="Shu S."/>
            <person name="Prochnik S."/>
            <person name="Xin M."/>
            <person name="Ma C."/>
            <person name="Schmutz J."/>
            <person name="Wing R.A."/>
            <person name="Mitchell-Olds T."/>
            <person name="Schumaker K.S."/>
            <person name="Wang X."/>
        </authorList>
    </citation>
    <scope>NUCLEOTIDE SEQUENCE [LARGE SCALE GENOMIC DNA]</scope>
</reference>
<feature type="chain" id="PRO_5004724051" description="Knottin scorpion toxin-like domain-containing protein" evidence="1">
    <location>
        <begin position="25"/>
        <end position="81"/>
    </location>
</feature>
<evidence type="ECO:0000313" key="3">
    <source>
        <dbReference type="Proteomes" id="UP000030689"/>
    </source>
</evidence>
<dbReference type="KEGG" id="eus:EUTSA_v10022942mg"/>
<keyword evidence="3" id="KW-1185">Reference proteome</keyword>
<organism evidence="2 3">
    <name type="scientific">Eutrema salsugineum</name>
    <name type="common">Saltwater cress</name>
    <name type="synonym">Sisymbrium salsugineum</name>
    <dbReference type="NCBI Taxonomy" id="72664"/>
    <lineage>
        <taxon>Eukaryota</taxon>
        <taxon>Viridiplantae</taxon>
        <taxon>Streptophyta</taxon>
        <taxon>Embryophyta</taxon>
        <taxon>Tracheophyta</taxon>
        <taxon>Spermatophyta</taxon>
        <taxon>Magnoliopsida</taxon>
        <taxon>eudicotyledons</taxon>
        <taxon>Gunneridae</taxon>
        <taxon>Pentapetalae</taxon>
        <taxon>rosids</taxon>
        <taxon>malvids</taxon>
        <taxon>Brassicales</taxon>
        <taxon>Brassicaceae</taxon>
        <taxon>Eutremeae</taxon>
        <taxon>Eutrema</taxon>
    </lineage>
</organism>